<proteinExistence type="predicted"/>
<dbReference type="SUPFAM" id="SSF52172">
    <property type="entry name" value="CheY-like"/>
    <property type="match status" value="1"/>
</dbReference>
<evidence type="ECO:0000259" key="5">
    <source>
        <dbReference type="PROSITE" id="PS50110"/>
    </source>
</evidence>
<evidence type="ECO:0000256" key="3">
    <source>
        <dbReference type="PROSITE-ProRule" id="PRU00169"/>
    </source>
</evidence>
<dbReference type="SUPFAM" id="SSF46894">
    <property type="entry name" value="C-terminal effector domain of the bipartite response regulators"/>
    <property type="match status" value="1"/>
</dbReference>
<keyword evidence="1 3" id="KW-0597">Phosphoprotein</keyword>
<comment type="caution">
    <text evidence="6">The sequence shown here is derived from an EMBL/GenBank/DDBJ whole genome shotgun (WGS) entry which is preliminary data.</text>
</comment>
<evidence type="ECO:0000313" key="6">
    <source>
        <dbReference type="EMBL" id="MDR6410976.1"/>
    </source>
</evidence>
<dbReference type="InterPro" id="IPR000792">
    <property type="entry name" value="Tscrpt_reg_LuxR_C"/>
</dbReference>
<evidence type="ECO:0000256" key="1">
    <source>
        <dbReference type="ARBA" id="ARBA00022553"/>
    </source>
</evidence>
<evidence type="ECO:0000313" key="7">
    <source>
        <dbReference type="Proteomes" id="UP001264340"/>
    </source>
</evidence>
<dbReference type="InterPro" id="IPR011006">
    <property type="entry name" value="CheY-like_superfamily"/>
</dbReference>
<dbReference type="PANTHER" id="PTHR43214">
    <property type="entry name" value="TWO-COMPONENT RESPONSE REGULATOR"/>
    <property type="match status" value="1"/>
</dbReference>
<evidence type="ECO:0000256" key="2">
    <source>
        <dbReference type="ARBA" id="ARBA00023125"/>
    </source>
</evidence>
<feature type="domain" description="HTH luxR-type" evidence="4">
    <location>
        <begin position="189"/>
        <end position="254"/>
    </location>
</feature>
<dbReference type="Proteomes" id="UP001264340">
    <property type="component" value="Unassembled WGS sequence"/>
</dbReference>
<reference evidence="6 7" key="1">
    <citation type="submission" date="2023-07" db="EMBL/GenBank/DDBJ databases">
        <title>Sorghum-associated microbial communities from plants grown in Nebraska, USA.</title>
        <authorList>
            <person name="Schachtman D."/>
        </authorList>
    </citation>
    <scope>NUCLEOTIDE SEQUENCE [LARGE SCALE GENOMIC DNA]</scope>
    <source>
        <strain evidence="6 7">DS1316</strain>
    </source>
</reference>
<feature type="domain" description="Response regulatory" evidence="5">
    <location>
        <begin position="45"/>
        <end position="165"/>
    </location>
</feature>
<dbReference type="InterPro" id="IPR001789">
    <property type="entry name" value="Sig_transdc_resp-reg_receiver"/>
</dbReference>
<dbReference type="InterPro" id="IPR016032">
    <property type="entry name" value="Sig_transdc_resp-reg_C-effctor"/>
</dbReference>
<dbReference type="InterPro" id="IPR036388">
    <property type="entry name" value="WH-like_DNA-bd_sf"/>
</dbReference>
<dbReference type="InterPro" id="IPR039420">
    <property type="entry name" value="WalR-like"/>
</dbReference>
<dbReference type="SMART" id="SM00448">
    <property type="entry name" value="REC"/>
    <property type="match status" value="1"/>
</dbReference>
<dbReference type="PRINTS" id="PR00038">
    <property type="entry name" value="HTHLUXR"/>
</dbReference>
<dbReference type="Pfam" id="PF00072">
    <property type="entry name" value="Response_reg"/>
    <property type="match status" value="1"/>
</dbReference>
<dbReference type="CDD" id="cd06170">
    <property type="entry name" value="LuxR_C_like"/>
    <property type="match status" value="1"/>
</dbReference>
<dbReference type="Pfam" id="PF00196">
    <property type="entry name" value="GerE"/>
    <property type="match status" value="1"/>
</dbReference>
<dbReference type="PROSITE" id="PS50043">
    <property type="entry name" value="HTH_LUXR_2"/>
    <property type="match status" value="1"/>
</dbReference>
<evidence type="ECO:0000259" key="4">
    <source>
        <dbReference type="PROSITE" id="PS50043"/>
    </source>
</evidence>
<dbReference type="PROSITE" id="PS50110">
    <property type="entry name" value="RESPONSE_REGULATORY"/>
    <property type="match status" value="1"/>
</dbReference>
<dbReference type="EMBL" id="JAVDRP010000009">
    <property type="protein sequence ID" value="MDR6410976.1"/>
    <property type="molecule type" value="Genomic_DNA"/>
</dbReference>
<dbReference type="Gene3D" id="1.10.10.10">
    <property type="entry name" value="Winged helix-like DNA-binding domain superfamily/Winged helix DNA-binding domain"/>
    <property type="match status" value="1"/>
</dbReference>
<accession>A0ABU1LW38</accession>
<protein>
    <submittedName>
        <fullName evidence="6">Two-component system capsular synthesis response regulator RcsB</fullName>
    </submittedName>
</protein>
<keyword evidence="2" id="KW-0238">DNA-binding</keyword>
<dbReference type="SMART" id="SM00421">
    <property type="entry name" value="HTH_LUXR"/>
    <property type="match status" value="1"/>
</dbReference>
<feature type="modified residue" description="4-aspartylphosphate" evidence="3">
    <location>
        <position position="96"/>
    </location>
</feature>
<dbReference type="InterPro" id="IPR058245">
    <property type="entry name" value="NreC/VraR/RcsB-like_REC"/>
</dbReference>
<organism evidence="6 7">
    <name type="scientific">Paraburkholderia terricola</name>
    <dbReference type="NCBI Taxonomy" id="169427"/>
    <lineage>
        <taxon>Bacteria</taxon>
        <taxon>Pseudomonadati</taxon>
        <taxon>Pseudomonadota</taxon>
        <taxon>Betaproteobacteria</taxon>
        <taxon>Burkholderiales</taxon>
        <taxon>Burkholderiaceae</taxon>
        <taxon>Paraburkholderia</taxon>
    </lineage>
</organism>
<dbReference type="Gene3D" id="3.40.50.2300">
    <property type="match status" value="1"/>
</dbReference>
<dbReference type="CDD" id="cd17535">
    <property type="entry name" value="REC_NarL-like"/>
    <property type="match status" value="1"/>
</dbReference>
<gene>
    <name evidence="6" type="ORF">J2804_004404</name>
</gene>
<name>A0ABU1LW38_9BURK</name>
<keyword evidence="7" id="KW-1185">Reference proteome</keyword>
<sequence>MKSAFIGQSSAAVAPIPMYPLRGLLTAEQMKEGFRFMKYPARNVRVILADDHPIVLRGVADLLRSVPGFTVTAIAHSGAELIELLEATACDLVVTDFTMRQNSTDEDGLRLVDRLKRLYPTIPIVVFTMLTNGGILHRLCQAGVAGIASKDEKLETLGSVCQRSLVEQSTVLSPAIAERLARQGATLTEFRDPLHLSPCELEVVRMFSLGLSVTEIARRLNRSVPTIATQKRAAMRKLHVQTNVDLVRYATEQGFSG</sequence>
<dbReference type="PANTHER" id="PTHR43214:SF17">
    <property type="entry name" value="TRANSCRIPTIONAL REGULATORY PROTEIN RCSB"/>
    <property type="match status" value="1"/>
</dbReference>
<dbReference type="PROSITE" id="PS00622">
    <property type="entry name" value="HTH_LUXR_1"/>
    <property type="match status" value="1"/>
</dbReference>